<gene>
    <name evidence="2" type="ORF">CEP54_007266</name>
</gene>
<evidence type="ECO:0000313" key="3">
    <source>
        <dbReference type="Proteomes" id="UP000288168"/>
    </source>
</evidence>
<feature type="transmembrane region" description="Helical" evidence="1">
    <location>
        <begin position="141"/>
        <end position="159"/>
    </location>
</feature>
<dbReference type="EMBL" id="NKCI01000066">
    <property type="protein sequence ID" value="RSL59389.1"/>
    <property type="molecule type" value="Genomic_DNA"/>
</dbReference>
<dbReference type="Proteomes" id="UP000288168">
    <property type="component" value="Unassembled WGS sequence"/>
</dbReference>
<protein>
    <submittedName>
        <fullName evidence="2">Uncharacterized protein</fullName>
    </submittedName>
</protein>
<name>A0A428Q2D2_9HYPO</name>
<evidence type="ECO:0000313" key="2">
    <source>
        <dbReference type="EMBL" id="RSL59389.1"/>
    </source>
</evidence>
<evidence type="ECO:0000256" key="1">
    <source>
        <dbReference type="SAM" id="Phobius"/>
    </source>
</evidence>
<keyword evidence="1" id="KW-0472">Membrane</keyword>
<accession>A0A428Q2D2</accession>
<comment type="caution">
    <text evidence="2">The sequence shown here is derived from an EMBL/GenBank/DDBJ whole genome shotgun (WGS) entry which is preliminary data.</text>
</comment>
<keyword evidence="1" id="KW-1133">Transmembrane helix</keyword>
<sequence length="623" mass="68596">MDSLTKITLLRKRGPPKLQIVVDFLTIIGLFALVGVMVWVIKATPEISRDIPYVTTGVTVAATLFTSVVKGRVQHGLMRGLEAELRSISSSPEPGEPSPPTPWWKFKKRQPSTQELLDRKWRGILAIDDVMEKVLYNKRFFLMYLGCALLTAAIVAVFTPNPGTKLITYHPLVPGPLYSYDFNSETKSCAGQGEEDRVQGTYRWELQNGSSFFSRFQEDCPSNRILSHVYNINFESPDKYAYVDAGVAVDRMAMGASANLFRGSAFQKLTDKHGRFLKSTTQCVPVMTSNPVTCKKGGGKLERGSGERTLVFTLDDGQEVGSSPRQVEFSARNLSKSSVMVNYLYSDDRNYTVGPGIISFSAYNDPDGVTTFAKDLARTINDPDKYAGTRGSETYVVTCKINPLDSFEYRLVTLSLQTTEERNSAEEADNAEENNSTRLAYSRRLSGGEPCHPATKSVSNLHFVAATTSQYRMVMENYGLTGYFTTVHSIAGEDRKPPYAFNNSRNGLEDALGVIAALGVSNMDLGDAVVADARDGKAEAVIEIKQLGGNRLLHISLIPPLFSIVTLLVFFVGSFRRKHRPGGGVVDGESPGLYAAESIRELIKLGKPVAERIDLGEQHPLIE</sequence>
<organism evidence="2 3">
    <name type="scientific">Fusarium duplospermum</name>
    <dbReference type="NCBI Taxonomy" id="1325734"/>
    <lineage>
        <taxon>Eukaryota</taxon>
        <taxon>Fungi</taxon>
        <taxon>Dikarya</taxon>
        <taxon>Ascomycota</taxon>
        <taxon>Pezizomycotina</taxon>
        <taxon>Sordariomycetes</taxon>
        <taxon>Hypocreomycetidae</taxon>
        <taxon>Hypocreales</taxon>
        <taxon>Nectriaceae</taxon>
        <taxon>Fusarium</taxon>
        <taxon>Fusarium solani species complex</taxon>
    </lineage>
</organism>
<feature type="transmembrane region" description="Helical" evidence="1">
    <location>
        <begin position="552"/>
        <end position="572"/>
    </location>
</feature>
<keyword evidence="1" id="KW-0812">Transmembrane</keyword>
<reference evidence="2 3" key="1">
    <citation type="submission" date="2017-06" db="EMBL/GenBank/DDBJ databases">
        <title>Comparative genomic analysis of Ambrosia Fusariam Clade fungi.</title>
        <authorList>
            <person name="Stajich J.E."/>
            <person name="Carrillo J."/>
            <person name="Kijimoto T."/>
            <person name="Eskalen A."/>
            <person name="O'Donnell K."/>
            <person name="Kasson M."/>
        </authorList>
    </citation>
    <scope>NUCLEOTIDE SEQUENCE [LARGE SCALE GENOMIC DNA]</scope>
    <source>
        <strain evidence="2 3">NRRL62584</strain>
    </source>
</reference>
<feature type="transmembrane region" description="Helical" evidence="1">
    <location>
        <begin position="20"/>
        <end position="41"/>
    </location>
</feature>
<proteinExistence type="predicted"/>
<feature type="transmembrane region" description="Helical" evidence="1">
    <location>
        <begin position="53"/>
        <end position="69"/>
    </location>
</feature>
<dbReference type="AlphaFoldDB" id="A0A428Q2D2"/>
<dbReference type="OrthoDB" id="5400196at2759"/>
<keyword evidence="3" id="KW-1185">Reference proteome</keyword>